<dbReference type="InterPro" id="IPR016064">
    <property type="entry name" value="NAD/diacylglycerol_kinase_sf"/>
</dbReference>
<feature type="chain" id="PRO_5044893404" description="DAGKc domain-containing protein" evidence="2">
    <location>
        <begin position="18"/>
        <end position="596"/>
    </location>
</feature>
<evidence type="ECO:0000259" key="3">
    <source>
        <dbReference type="Pfam" id="PF00781"/>
    </source>
</evidence>
<proteinExistence type="predicted"/>
<keyword evidence="2" id="KW-0732">Signal</keyword>
<sequence length="596" mass="66275">MGVSTLVGLLMAASLRSMDFREGPFCTAYTVAATNTHARPVSNGRLVDDHPSIDAISSRSTAAILNTNARSVSAPLISLAREVLGEANVHVTSSAEEARLAARCVIRGNYSLVVPMGGDGTLSGWIDDMVQELMEYRPQGSCTVEEAMRRLPVVGYVPRGTGNGLGHVVGCWRLDHATASSEPEHGGSSENKFLSRINLFSWRTRRRRDKTRTVLLRLKEVGDILQKLRNATNDSSSLSLQQAQHSKLDLENALWEKCSIVEMPMMQVIHHSHDDNNNEHVSSLSTFNATNIKGDLCFFAGSGFDSLMLHDFQQVKAWSSTSKTLPTFLRSALSSVAGYCVALLTLTLPQTLRYGTHRIHVRVTTQDEDTLWVDHRRGDFSELAVSSRARMTTTNTENVIANGVSDDTKAMTELNRSSQPQKKQHLLYSGTTGILAASTTPFYGGGLRLFPYARLIPGKLQLRLGRISPLVGFFNIPKIFEGSYREKSDRFGCLDFIGQDFEVEVSSDKYEEHLSRKRRRGSSRWWWWRTKKAADGSRAGKEDGEANGEEGVSISKGFPFQHSGESMGIKERFRLRIVKQPVKFVSFLRPRVIVDE</sequence>
<reference evidence="4 5" key="1">
    <citation type="journal article" date="2020" name="G3 (Bethesda)">
        <title>Improved Reference Genome for Cyclotella cryptica CCMP332, a Model for Cell Wall Morphogenesis, Salinity Adaptation, and Lipid Production in Diatoms (Bacillariophyta).</title>
        <authorList>
            <person name="Roberts W.R."/>
            <person name="Downey K.M."/>
            <person name="Ruck E.C."/>
            <person name="Traller J.C."/>
            <person name="Alverson A.J."/>
        </authorList>
    </citation>
    <scope>NUCLEOTIDE SEQUENCE [LARGE SCALE GENOMIC DNA]</scope>
    <source>
        <strain evidence="4 5">CCMP332</strain>
    </source>
</reference>
<name>A0ABD3PUM7_9STRA</name>
<accession>A0ABD3PUM7</accession>
<dbReference type="InterPro" id="IPR017438">
    <property type="entry name" value="ATP-NAD_kinase_N"/>
</dbReference>
<dbReference type="InterPro" id="IPR001206">
    <property type="entry name" value="Diacylglycerol_kinase_cat_dom"/>
</dbReference>
<dbReference type="SUPFAM" id="SSF111331">
    <property type="entry name" value="NAD kinase/diacylglycerol kinase-like"/>
    <property type="match status" value="1"/>
</dbReference>
<dbReference type="Gene3D" id="3.40.50.10330">
    <property type="entry name" value="Probable inorganic polyphosphate/atp-NAD kinase, domain 1"/>
    <property type="match status" value="1"/>
</dbReference>
<evidence type="ECO:0000313" key="4">
    <source>
        <dbReference type="EMBL" id="KAL3791452.1"/>
    </source>
</evidence>
<organism evidence="4 5">
    <name type="scientific">Cyclotella cryptica</name>
    <dbReference type="NCBI Taxonomy" id="29204"/>
    <lineage>
        <taxon>Eukaryota</taxon>
        <taxon>Sar</taxon>
        <taxon>Stramenopiles</taxon>
        <taxon>Ochrophyta</taxon>
        <taxon>Bacillariophyta</taxon>
        <taxon>Coscinodiscophyceae</taxon>
        <taxon>Thalassiosirophycidae</taxon>
        <taxon>Stephanodiscales</taxon>
        <taxon>Stephanodiscaceae</taxon>
        <taxon>Cyclotella</taxon>
    </lineage>
</organism>
<protein>
    <recommendedName>
        <fullName evidence="3">DAGKc domain-containing protein</fullName>
    </recommendedName>
</protein>
<feature type="domain" description="DAGKc" evidence="3">
    <location>
        <begin position="76"/>
        <end position="179"/>
    </location>
</feature>
<comment type="caution">
    <text evidence="4">The sequence shown here is derived from an EMBL/GenBank/DDBJ whole genome shotgun (WGS) entry which is preliminary data.</text>
</comment>
<evidence type="ECO:0000313" key="5">
    <source>
        <dbReference type="Proteomes" id="UP001516023"/>
    </source>
</evidence>
<gene>
    <name evidence="4" type="ORF">HJC23_011508</name>
</gene>
<evidence type="ECO:0000256" key="1">
    <source>
        <dbReference type="SAM" id="MobiDB-lite"/>
    </source>
</evidence>
<dbReference type="EMBL" id="JABMIG020000114">
    <property type="protein sequence ID" value="KAL3791452.1"/>
    <property type="molecule type" value="Genomic_DNA"/>
</dbReference>
<dbReference type="Pfam" id="PF00781">
    <property type="entry name" value="DAGK_cat"/>
    <property type="match status" value="1"/>
</dbReference>
<feature type="region of interest" description="Disordered" evidence="1">
    <location>
        <begin position="537"/>
        <end position="559"/>
    </location>
</feature>
<feature type="signal peptide" evidence="2">
    <location>
        <begin position="1"/>
        <end position="17"/>
    </location>
</feature>
<keyword evidence="5" id="KW-1185">Reference proteome</keyword>
<evidence type="ECO:0000256" key="2">
    <source>
        <dbReference type="SAM" id="SignalP"/>
    </source>
</evidence>
<dbReference type="Proteomes" id="UP001516023">
    <property type="component" value="Unassembled WGS sequence"/>
</dbReference>
<dbReference type="AlphaFoldDB" id="A0ABD3PUM7"/>